<accession>A0A6M3JGU1</accession>
<name>A0A6M3JGU1_9ZZZZ</name>
<gene>
    <name evidence="1" type="ORF">MM415A07499_0009</name>
</gene>
<dbReference type="EMBL" id="MT141600">
    <property type="protein sequence ID" value="QJA68251.1"/>
    <property type="molecule type" value="Genomic_DNA"/>
</dbReference>
<organism evidence="1">
    <name type="scientific">viral metagenome</name>
    <dbReference type="NCBI Taxonomy" id="1070528"/>
    <lineage>
        <taxon>unclassified sequences</taxon>
        <taxon>metagenomes</taxon>
        <taxon>organismal metagenomes</taxon>
    </lineage>
</organism>
<reference evidence="1" key="1">
    <citation type="submission" date="2020-03" db="EMBL/GenBank/DDBJ databases">
        <title>The deep terrestrial virosphere.</title>
        <authorList>
            <person name="Holmfeldt K."/>
            <person name="Nilsson E."/>
            <person name="Simone D."/>
            <person name="Lopez-Fernandez M."/>
            <person name="Wu X."/>
            <person name="de Brujin I."/>
            <person name="Lundin D."/>
            <person name="Andersson A."/>
            <person name="Bertilsson S."/>
            <person name="Dopson M."/>
        </authorList>
    </citation>
    <scope>NUCLEOTIDE SEQUENCE</scope>
    <source>
        <strain evidence="1">MM415A07499</strain>
    </source>
</reference>
<protein>
    <submittedName>
        <fullName evidence="1">Uncharacterized protein</fullName>
    </submittedName>
</protein>
<proteinExistence type="predicted"/>
<sequence length="72" mass="8074">MERNLETKIVKAALKEAGINCRVGHGKGTSWGWLYVFIDRSTDHDTVLSIVQGVTGRHGNYDGRINIFKDLD</sequence>
<evidence type="ECO:0000313" key="1">
    <source>
        <dbReference type="EMBL" id="QJA68251.1"/>
    </source>
</evidence>
<dbReference type="AlphaFoldDB" id="A0A6M3JGU1"/>